<reference evidence="3" key="1">
    <citation type="submission" date="2015-07" db="EMBL/GenBank/DDBJ databases">
        <title>Transcriptome Assembly of Anthurium amnicola.</title>
        <authorList>
            <person name="Suzuki J."/>
        </authorList>
    </citation>
    <scope>NUCLEOTIDE SEQUENCE</scope>
</reference>
<evidence type="ECO:0000256" key="1">
    <source>
        <dbReference type="SAM" id="MobiDB-lite"/>
    </source>
</evidence>
<dbReference type="SMART" id="SM00717">
    <property type="entry name" value="SANT"/>
    <property type="match status" value="1"/>
</dbReference>
<feature type="compositionally biased region" description="Acidic residues" evidence="1">
    <location>
        <begin position="490"/>
        <end position="512"/>
    </location>
</feature>
<gene>
    <name evidence="3" type="primary">ARID2_6</name>
    <name evidence="3" type="ORF">g.60256</name>
</gene>
<dbReference type="PANTHER" id="PTHR46872:SF10">
    <property type="entry name" value="MYB-LIKE DOMAIN-CONTAINING PROTEIN"/>
    <property type="match status" value="1"/>
</dbReference>
<accession>A0A1D1YW46</accession>
<sequence length="664" mass="74589">MVSNFTKQSSADHESHLFANKHTWGVNCSGQLTSFVRNPPRHNISEKAPSSDEEVEETFGQSQGEHRPVGDFISKLSVMVEQNLRSRMYECHSEKDPRSISMLMCIGSSTDEDVVRPEHMKGHPPVDEPHQPACKRVRQVDYTDVPFSFLFPHLDDAHELHQPACKRVRRIDYSYQPLSFVLPPLNASHEEPIASDAACEEFRNNRDAVCVNPSGDASACTSSSSWVTCSTSDEESGSDLPVQLSFSPSCIETKHQSSEFIRPEDVYLSIIDYYPRKRVAVGPGHQADVPEWSPPHVKRLSKEMDSSVYFDHVTDEDDNERFMGTCILPMPDFASVNLEEAQIASRSSDCLCLDLGSIGCVKQHIMEVREKLRKTLGESKFTELGFCDMGESIAQKWTEEEELAFHEVVSSNPASMGKNFWDHLPRCFPSKSNKDVVSYYFNVYILRKRAEQNRSYVLDIDSDNDECEESDHGKFDVEDCEGGSIVESPTDQDDINSENSCEEDDFDGEDEDMDACDDCDLDQKLYGVSKGQLDPKSNFVPRVQTTYTNLQDVEDHDIQDESCTSDEGQHDGVNCIDGPAAAAEYEGLGEGHRKLHDEYQNVCSVINPGYVNGPCDTKAWDLSYLSYFSGLEKTVDFLPTCYVIEEVFGKGSCGNKAEDGQDFR</sequence>
<feature type="region of interest" description="Disordered" evidence="1">
    <location>
        <begin position="37"/>
        <end position="67"/>
    </location>
</feature>
<proteinExistence type="predicted"/>
<dbReference type="CDD" id="cd00167">
    <property type="entry name" value="SANT"/>
    <property type="match status" value="1"/>
</dbReference>
<organism evidence="3">
    <name type="scientific">Anthurium amnicola</name>
    <dbReference type="NCBI Taxonomy" id="1678845"/>
    <lineage>
        <taxon>Eukaryota</taxon>
        <taxon>Viridiplantae</taxon>
        <taxon>Streptophyta</taxon>
        <taxon>Embryophyta</taxon>
        <taxon>Tracheophyta</taxon>
        <taxon>Spermatophyta</taxon>
        <taxon>Magnoliopsida</taxon>
        <taxon>Liliopsida</taxon>
        <taxon>Araceae</taxon>
        <taxon>Pothoideae</taxon>
        <taxon>Potheae</taxon>
        <taxon>Anthurium</taxon>
    </lineage>
</organism>
<feature type="region of interest" description="Disordered" evidence="1">
    <location>
        <begin position="462"/>
        <end position="512"/>
    </location>
</feature>
<evidence type="ECO:0000313" key="3">
    <source>
        <dbReference type="EMBL" id="JAT58888.1"/>
    </source>
</evidence>
<dbReference type="EMBL" id="GDJX01009048">
    <property type="protein sequence ID" value="JAT58888.1"/>
    <property type="molecule type" value="Transcribed_RNA"/>
</dbReference>
<protein>
    <submittedName>
        <fullName evidence="3">AT-rich interactive domain-containing protein 2</fullName>
    </submittedName>
</protein>
<dbReference type="InterPro" id="IPR001005">
    <property type="entry name" value="SANT/Myb"/>
</dbReference>
<dbReference type="PANTHER" id="PTHR46872">
    <property type="entry name" value="DNA BINDING PROTEIN"/>
    <property type="match status" value="1"/>
</dbReference>
<name>A0A1D1YW46_9ARAE</name>
<dbReference type="AlphaFoldDB" id="A0A1D1YW46"/>
<evidence type="ECO:0000259" key="2">
    <source>
        <dbReference type="SMART" id="SM00717"/>
    </source>
</evidence>
<feature type="domain" description="Myb-like" evidence="2">
    <location>
        <begin position="393"/>
        <end position="446"/>
    </location>
</feature>